<organism evidence="1 2">
    <name type="scientific">Myxococcus virescens</name>
    <dbReference type="NCBI Taxonomy" id="83456"/>
    <lineage>
        <taxon>Bacteria</taxon>
        <taxon>Pseudomonadati</taxon>
        <taxon>Myxococcota</taxon>
        <taxon>Myxococcia</taxon>
        <taxon>Myxococcales</taxon>
        <taxon>Cystobacterineae</taxon>
        <taxon>Myxococcaceae</taxon>
        <taxon>Myxococcus</taxon>
    </lineage>
</organism>
<evidence type="ECO:0000313" key="1">
    <source>
        <dbReference type="EMBL" id="SDD78668.1"/>
    </source>
</evidence>
<reference evidence="1 2" key="1">
    <citation type="submission" date="2016-10" db="EMBL/GenBank/DDBJ databases">
        <authorList>
            <person name="Varghese N."/>
            <person name="Submissions S."/>
        </authorList>
    </citation>
    <scope>NUCLEOTIDE SEQUENCE [LARGE SCALE GENOMIC DNA]</scope>
    <source>
        <strain evidence="1 2">DSM 2260</strain>
    </source>
</reference>
<dbReference type="Proteomes" id="UP000198717">
    <property type="component" value="Unassembled WGS sequence"/>
</dbReference>
<protein>
    <submittedName>
        <fullName evidence="1">Uncharacterized protein</fullName>
    </submittedName>
</protein>
<proteinExistence type="predicted"/>
<gene>
    <name evidence="1" type="ORF">SAMN04488504_102697</name>
</gene>
<sequence length="39" mass="4440">MGRYVLSAFLDCQGARTRREGRPLEVLCELTSRSELQTP</sequence>
<keyword evidence="2" id="KW-1185">Reference proteome</keyword>
<dbReference type="EMBL" id="FNAJ01000002">
    <property type="protein sequence ID" value="SDD78668.1"/>
    <property type="molecule type" value="Genomic_DNA"/>
</dbReference>
<comment type="caution">
    <text evidence="1">The sequence shown here is derived from an EMBL/GenBank/DDBJ whole genome shotgun (WGS) entry which is preliminary data.</text>
</comment>
<accession>A0ABY0MMQ4</accession>
<name>A0ABY0MMQ4_9BACT</name>
<evidence type="ECO:0000313" key="2">
    <source>
        <dbReference type="Proteomes" id="UP000198717"/>
    </source>
</evidence>